<keyword evidence="2" id="KW-0479">Metal-binding</keyword>
<keyword evidence="6" id="KW-0804">Transcription</keyword>
<dbReference type="Pfam" id="PF00172">
    <property type="entry name" value="Zn_clus"/>
    <property type="match status" value="1"/>
</dbReference>
<dbReference type="CDD" id="cd12148">
    <property type="entry name" value="fungal_TF_MHR"/>
    <property type="match status" value="1"/>
</dbReference>
<keyword evidence="4" id="KW-0805">Transcription regulation</keyword>
<evidence type="ECO:0000256" key="1">
    <source>
        <dbReference type="ARBA" id="ARBA00004123"/>
    </source>
</evidence>
<dbReference type="GO" id="GO:0000981">
    <property type="term" value="F:DNA-binding transcription factor activity, RNA polymerase II-specific"/>
    <property type="evidence" value="ECO:0007669"/>
    <property type="project" value="InterPro"/>
</dbReference>
<dbReference type="GO" id="GO:0006351">
    <property type="term" value="P:DNA-templated transcription"/>
    <property type="evidence" value="ECO:0007669"/>
    <property type="project" value="InterPro"/>
</dbReference>
<dbReference type="CDD" id="cd00067">
    <property type="entry name" value="GAL4"/>
    <property type="match status" value="1"/>
</dbReference>
<evidence type="ECO:0000256" key="2">
    <source>
        <dbReference type="ARBA" id="ARBA00022723"/>
    </source>
</evidence>
<gene>
    <name evidence="10" type="ORF">CYBJADRAFT_192961</name>
</gene>
<dbReference type="SUPFAM" id="SSF57701">
    <property type="entry name" value="Zn2/Cys6 DNA-binding domain"/>
    <property type="match status" value="1"/>
</dbReference>
<dbReference type="STRING" id="983966.A0A1E4S9X1"/>
<keyword evidence="3" id="KW-0862">Zinc</keyword>
<dbReference type="InterPro" id="IPR036864">
    <property type="entry name" value="Zn2-C6_fun-type_DNA-bd_sf"/>
</dbReference>
<dbReference type="InterPro" id="IPR007219">
    <property type="entry name" value="XnlR_reg_dom"/>
</dbReference>
<feature type="domain" description="Zn(2)-C6 fungal-type" evidence="9">
    <location>
        <begin position="26"/>
        <end position="55"/>
    </location>
</feature>
<feature type="region of interest" description="Disordered" evidence="8">
    <location>
        <begin position="733"/>
        <end position="754"/>
    </location>
</feature>
<evidence type="ECO:0000256" key="4">
    <source>
        <dbReference type="ARBA" id="ARBA00023015"/>
    </source>
</evidence>
<name>A0A1E4S9X1_CYBJN</name>
<evidence type="ECO:0000259" key="9">
    <source>
        <dbReference type="PROSITE" id="PS50048"/>
    </source>
</evidence>
<dbReference type="GO" id="GO:0005634">
    <property type="term" value="C:nucleus"/>
    <property type="evidence" value="ECO:0007669"/>
    <property type="project" value="UniProtKB-SubCell"/>
</dbReference>
<evidence type="ECO:0000256" key="8">
    <source>
        <dbReference type="SAM" id="MobiDB-lite"/>
    </source>
</evidence>
<dbReference type="OMA" id="VENDRCH"/>
<sequence length="790" mass="89907">MATNSNSNDGTNQQPIIQKRKRVTRACDECRKKKVKCDGQQPCIHCTVYSYDCTYDQPTNRKKTGADLHLIESKLRAAEQVLQLLLPGVDVFDASFQFEVLEKKFNDLRTSDGTLNLSTVAEEYLKEAPASVKSDPDLGSPPNSGWKSTLSGTTADSNSRPSKKQRILIPHSNIDGSIESRDGREIKIILPPKNVALELVTKTWASPCVLFRFYHRPSFISDLDDLYETDPENYTNKQNRFLPLAYSVMAVGALFSKRNGVDDKFLEDEGYRYFIAARKLIDITDARDLYAIQTIVMLTLFLQCSAKLTTCYSYIGVALRSALKEGMHRKIENGFNPIELETRKRLFWTIYKMDIYVNTILGLPRSIDPEDIEQDLPLELDDDKITEQGYLEQTQGKLSSAAIANSHTKLILVLNNIAKNLYAINNDLRLTSHEKVSEMELQLREWLSNLPKELIPGFDPPFQYYKANRLLHLSFLHVQIVLYRPFIHYISPKYTAQPHVDALSIQRAKNCISVARTVVKLAQDMIKKNMLSGSYWFSIYTIFFSVACLVYYVHEVPPDEFHPDYDNIRSDAEAGKEILTLLKDSSMAASRIYTILNSLFEKLNRKTQYLQQQREMEKQRHSQEQGGQMEIFQPLRISCLAVQQQQQQQSQPQQQEQFNNIKLEEGLNDFDHLANFDNFINQPIANNGDNGTANATDVPTNPPENSYMPGMIDQLDMQIFGRFLPPYMLKRPDGSVGPGANGGDLPSGLQTTPLPTNFDDLPMNNSTEFKQELDSSWSTLGTTDFSNFMK</sequence>
<evidence type="ECO:0000313" key="11">
    <source>
        <dbReference type="Proteomes" id="UP000094389"/>
    </source>
</evidence>
<dbReference type="PANTHER" id="PTHR47540">
    <property type="entry name" value="THIAMINE REPRESSIBLE GENES REGULATORY PROTEIN THI5"/>
    <property type="match status" value="1"/>
</dbReference>
<dbReference type="Gene3D" id="4.10.240.10">
    <property type="entry name" value="Zn(2)-C6 fungal-type DNA-binding domain"/>
    <property type="match status" value="1"/>
</dbReference>
<dbReference type="AlphaFoldDB" id="A0A1E4S9X1"/>
<dbReference type="GeneID" id="30991859"/>
<dbReference type="GO" id="GO:0043565">
    <property type="term" value="F:sequence-specific DNA binding"/>
    <property type="evidence" value="ECO:0007669"/>
    <property type="project" value="TreeGrafter"/>
</dbReference>
<dbReference type="SMART" id="SM00906">
    <property type="entry name" value="Fungal_trans"/>
    <property type="match status" value="1"/>
</dbReference>
<evidence type="ECO:0000256" key="6">
    <source>
        <dbReference type="ARBA" id="ARBA00023163"/>
    </source>
</evidence>
<evidence type="ECO:0000313" key="10">
    <source>
        <dbReference type="EMBL" id="ODV76309.1"/>
    </source>
</evidence>
<protein>
    <recommendedName>
        <fullName evidence="9">Zn(2)-C6 fungal-type domain-containing protein</fullName>
    </recommendedName>
</protein>
<organism evidence="10 11">
    <name type="scientific">Cyberlindnera jadinii (strain ATCC 18201 / CBS 1600 / BCRC 20928 / JCM 3617 / NBRC 0987 / NRRL Y-1542)</name>
    <name type="common">Torula yeast</name>
    <name type="synonym">Candida utilis</name>
    <dbReference type="NCBI Taxonomy" id="983966"/>
    <lineage>
        <taxon>Eukaryota</taxon>
        <taxon>Fungi</taxon>
        <taxon>Dikarya</taxon>
        <taxon>Ascomycota</taxon>
        <taxon>Saccharomycotina</taxon>
        <taxon>Saccharomycetes</taxon>
        <taxon>Phaffomycetales</taxon>
        <taxon>Phaffomycetaceae</taxon>
        <taxon>Cyberlindnera</taxon>
    </lineage>
</organism>
<dbReference type="PANTHER" id="PTHR47540:SF1">
    <property type="entry name" value="ACTIVATOR OF STRESS GENES 1-RELATED"/>
    <property type="match status" value="1"/>
</dbReference>
<evidence type="ECO:0000256" key="5">
    <source>
        <dbReference type="ARBA" id="ARBA00023125"/>
    </source>
</evidence>
<dbReference type="Proteomes" id="UP000094389">
    <property type="component" value="Unassembled WGS sequence"/>
</dbReference>
<evidence type="ECO:0000256" key="3">
    <source>
        <dbReference type="ARBA" id="ARBA00022833"/>
    </source>
</evidence>
<feature type="compositionally biased region" description="Polar residues" evidence="8">
    <location>
        <begin position="141"/>
        <end position="160"/>
    </location>
</feature>
<dbReference type="GO" id="GO:0008270">
    <property type="term" value="F:zinc ion binding"/>
    <property type="evidence" value="ECO:0007669"/>
    <property type="project" value="InterPro"/>
</dbReference>
<keyword evidence="11" id="KW-1185">Reference proteome</keyword>
<dbReference type="InterPro" id="IPR051711">
    <property type="entry name" value="Stress_Response_Reg"/>
</dbReference>
<keyword evidence="7" id="KW-0539">Nucleus</keyword>
<dbReference type="PROSITE" id="PS00463">
    <property type="entry name" value="ZN2_CY6_FUNGAL_1"/>
    <property type="match status" value="1"/>
</dbReference>
<reference evidence="10 11" key="1">
    <citation type="journal article" date="2016" name="Proc. Natl. Acad. Sci. U.S.A.">
        <title>Comparative genomics of biotechnologically important yeasts.</title>
        <authorList>
            <person name="Riley R."/>
            <person name="Haridas S."/>
            <person name="Wolfe K.H."/>
            <person name="Lopes M.R."/>
            <person name="Hittinger C.T."/>
            <person name="Goeker M."/>
            <person name="Salamov A.A."/>
            <person name="Wisecaver J.H."/>
            <person name="Long T.M."/>
            <person name="Calvey C.H."/>
            <person name="Aerts A.L."/>
            <person name="Barry K.W."/>
            <person name="Choi C."/>
            <person name="Clum A."/>
            <person name="Coughlan A.Y."/>
            <person name="Deshpande S."/>
            <person name="Douglass A.P."/>
            <person name="Hanson S.J."/>
            <person name="Klenk H.-P."/>
            <person name="LaButti K.M."/>
            <person name="Lapidus A."/>
            <person name="Lindquist E.A."/>
            <person name="Lipzen A.M."/>
            <person name="Meier-Kolthoff J.P."/>
            <person name="Ohm R.A."/>
            <person name="Otillar R.P."/>
            <person name="Pangilinan J.L."/>
            <person name="Peng Y."/>
            <person name="Rokas A."/>
            <person name="Rosa C.A."/>
            <person name="Scheuner C."/>
            <person name="Sibirny A.A."/>
            <person name="Slot J.C."/>
            <person name="Stielow J.B."/>
            <person name="Sun H."/>
            <person name="Kurtzman C.P."/>
            <person name="Blackwell M."/>
            <person name="Grigoriev I.V."/>
            <person name="Jeffries T.W."/>
        </authorList>
    </citation>
    <scope>NUCLEOTIDE SEQUENCE [LARGE SCALE GENOMIC DNA]</scope>
    <source>
        <strain evidence="11">ATCC 18201 / CBS 1600 / BCRC 20928 / JCM 3617 / NBRC 0987 / NRRL Y-1542</strain>
    </source>
</reference>
<proteinExistence type="predicted"/>
<dbReference type="PROSITE" id="PS50048">
    <property type="entry name" value="ZN2_CY6_FUNGAL_2"/>
    <property type="match status" value="1"/>
</dbReference>
<feature type="region of interest" description="Disordered" evidence="8">
    <location>
        <begin position="131"/>
        <end position="166"/>
    </location>
</feature>
<dbReference type="InterPro" id="IPR001138">
    <property type="entry name" value="Zn2Cys6_DnaBD"/>
</dbReference>
<keyword evidence="5" id="KW-0238">DNA-binding</keyword>
<dbReference type="SMART" id="SM00066">
    <property type="entry name" value="GAL4"/>
    <property type="match status" value="1"/>
</dbReference>
<evidence type="ECO:0000256" key="7">
    <source>
        <dbReference type="ARBA" id="ARBA00023242"/>
    </source>
</evidence>
<accession>A0A1E4S9X1</accession>
<dbReference type="EMBL" id="KV453925">
    <property type="protein sequence ID" value="ODV76309.1"/>
    <property type="molecule type" value="Genomic_DNA"/>
</dbReference>
<dbReference type="GO" id="GO:0045944">
    <property type="term" value="P:positive regulation of transcription by RNA polymerase II"/>
    <property type="evidence" value="ECO:0007669"/>
    <property type="project" value="TreeGrafter"/>
</dbReference>
<dbReference type="RefSeq" id="XP_020073348.1">
    <property type="nucleotide sequence ID" value="XM_020217463.1"/>
</dbReference>
<dbReference type="Pfam" id="PF04082">
    <property type="entry name" value="Fungal_trans"/>
    <property type="match status" value="1"/>
</dbReference>
<comment type="subcellular location">
    <subcellularLocation>
        <location evidence="1">Nucleus</location>
    </subcellularLocation>
</comment>
<dbReference type="OrthoDB" id="422427at2759"/>